<dbReference type="RefSeq" id="XP_020066922.1">
    <property type="nucleotide sequence ID" value="XM_020207160.1"/>
</dbReference>
<dbReference type="EMBL" id="KV453909">
    <property type="protein sequence ID" value="ODV81800.1"/>
    <property type="molecule type" value="Genomic_DNA"/>
</dbReference>
<dbReference type="AlphaFoldDB" id="A0A1E4SQL2"/>
<name>A0A1E4SQL2_9ASCO</name>
<evidence type="ECO:0000313" key="2">
    <source>
        <dbReference type="Proteomes" id="UP000094285"/>
    </source>
</evidence>
<reference evidence="2" key="1">
    <citation type="submission" date="2016-05" db="EMBL/GenBank/DDBJ databases">
        <title>Comparative genomics of biotechnologically important yeasts.</title>
        <authorList>
            <consortium name="DOE Joint Genome Institute"/>
            <person name="Riley R."/>
            <person name="Haridas S."/>
            <person name="Wolfe K.H."/>
            <person name="Lopes M.R."/>
            <person name="Hittinger C.T."/>
            <person name="Goker M."/>
            <person name="Salamov A."/>
            <person name="Wisecaver J."/>
            <person name="Long T.M."/>
            <person name="Aerts A.L."/>
            <person name="Barry K."/>
            <person name="Choi C."/>
            <person name="Clum A."/>
            <person name="Coughlan A.Y."/>
            <person name="Deshpande S."/>
            <person name="Douglass A.P."/>
            <person name="Hanson S.J."/>
            <person name="Klenk H.-P."/>
            <person name="Labutti K."/>
            <person name="Lapidus A."/>
            <person name="Lindquist E."/>
            <person name="Lipzen A."/>
            <person name="Meier-Kolthoff J.P."/>
            <person name="Ohm R.A."/>
            <person name="Otillar R.P."/>
            <person name="Pangilinan J."/>
            <person name="Peng Y."/>
            <person name="Rokas A."/>
            <person name="Rosa C.A."/>
            <person name="Scheuner C."/>
            <person name="Sibirny A.A."/>
            <person name="Slot J.C."/>
            <person name="Stielow J.B."/>
            <person name="Sun H."/>
            <person name="Kurtzman C.P."/>
            <person name="Blackwell M."/>
            <person name="Grigoriev I.V."/>
            <person name="Jeffries T.W."/>
        </authorList>
    </citation>
    <scope>NUCLEOTIDE SEQUENCE [LARGE SCALE GENOMIC DNA]</scope>
    <source>
        <strain evidence="2">NRRL Y-17324</strain>
    </source>
</reference>
<organism evidence="1 2">
    <name type="scientific">Suhomyces tanzawaensis NRRL Y-17324</name>
    <dbReference type="NCBI Taxonomy" id="984487"/>
    <lineage>
        <taxon>Eukaryota</taxon>
        <taxon>Fungi</taxon>
        <taxon>Dikarya</taxon>
        <taxon>Ascomycota</taxon>
        <taxon>Saccharomycotina</taxon>
        <taxon>Pichiomycetes</taxon>
        <taxon>Debaryomycetaceae</taxon>
        <taxon>Suhomyces</taxon>
    </lineage>
</organism>
<accession>A0A1E4SQL2</accession>
<keyword evidence="2" id="KW-1185">Reference proteome</keyword>
<gene>
    <name evidence="1" type="ORF">CANTADRAFT_24591</name>
</gene>
<protein>
    <submittedName>
        <fullName evidence="1">Uncharacterized protein</fullName>
    </submittedName>
</protein>
<dbReference type="GeneID" id="30981297"/>
<sequence length="55" mass="6110">MGLIKTVQEYINTGGVRKFISKFNPHICQALSNDFQTVDTRLEGGITFPSSTCNM</sequence>
<evidence type="ECO:0000313" key="1">
    <source>
        <dbReference type="EMBL" id="ODV81800.1"/>
    </source>
</evidence>
<proteinExistence type="predicted"/>
<dbReference type="Proteomes" id="UP000094285">
    <property type="component" value="Unassembled WGS sequence"/>
</dbReference>